<dbReference type="EMBL" id="CP022745">
    <property type="protein sequence ID" value="ASY43952.1"/>
    <property type="molecule type" value="Genomic_DNA"/>
</dbReference>
<dbReference type="PANTHER" id="PTHR19375">
    <property type="entry name" value="HEAT SHOCK PROTEIN 70KDA"/>
    <property type="match status" value="1"/>
</dbReference>
<dbReference type="SUPFAM" id="SSF53067">
    <property type="entry name" value="Actin-like ATPase domain"/>
    <property type="match status" value="2"/>
</dbReference>
<evidence type="ECO:0000256" key="2">
    <source>
        <dbReference type="ARBA" id="ARBA00022741"/>
    </source>
</evidence>
<name>A0A249MRN1_SPHXE</name>
<feature type="coiled-coil region" evidence="4">
    <location>
        <begin position="623"/>
        <end position="695"/>
    </location>
</feature>
<protein>
    <recommendedName>
        <fullName evidence="7">Molecular chaperone DnaK</fullName>
    </recommendedName>
</protein>
<dbReference type="KEGG" id="shyd:CJD35_05425"/>
<dbReference type="AlphaFoldDB" id="A0A249MRN1"/>
<dbReference type="RefSeq" id="WP_095686883.1">
    <property type="nucleotide sequence ID" value="NZ_CP022745.1"/>
</dbReference>
<dbReference type="GO" id="GO:0140662">
    <property type="term" value="F:ATP-dependent protein folding chaperone"/>
    <property type="evidence" value="ECO:0007669"/>
    <property type="project" value="InterPro"/>
</dbReference>
<dbReference type="Proteomes" id="UP000217141">
    <property type="component" value="Chromosome I"/>
</dbReference>
<keyword evidence="2" id="KW-0547">Nucleotide-binding</keyword>
<dbReference type="GO" id="GO:0005524">
    <property type="term" value="F:ATP binding"/>
    <property type="evidence" value="ECO:0007669"/>
    <property type="project" value="UniProtKB-KW"/>
</dbReference>
<dbReference type="InterPro" id="IPR018181">
    <property type="entry name" value="Heat_shock_70_CS"/>
</dbReference>
<sequence>MYIGIDLGTSNSAIVGRDSEGLRLFKTDDGRDVLPSMIYFDRRGHMLVGSRAHAQAELAPGNVAQGFKRLMGTSSHLDLAAAGKSITPEEASAEIVKTLLRQVEAELGGIDVTGAIITIPAAFNQMQSEATIKAAHMAGLEQVGLLQEPIAAAMAALEGATRRDGRFLVYDLGGGTFDVALVEATSGSVTVIAHEGINMLGGRDFDRVIVDSVIRPWLDAHFALPANVTTLPAYKRLFAVARLKAEQAKVELSTKQDTVIFLSDEDVRAEDSDGEPIYVECPLDRKTLEGLITDRIDDSIDLCRKILKDNSLSHEDIDRIVFIGGPSKMPIVREHVSTSLGIPADLKCDPMTAVARGAAIFAESREWDEAKGRRKSARGSKAVKGEIDLRLDFTARASDQRARLKLRANLPGGGCKVRVTGPEGYDSGFAPFDGDETLPLPLALMGENAFSIEVVGEDGRRLCDVQHIVIVRTEATATAIPATQTVSVKVAKGPAAERRNVLVPLITKGTPLPAQGTENFRLRETLIGGEEGRFDVEIYNQAEGVDDPVLNLPIGVFRIAAEEVLDPGQRLQAGSPINIHWQMDDNGLIACEVEIPDLGLSIQQKNFYVPEVGHRNFDGEEGAELARAQLDSARQALTETQDALRQKNAPEISTLTRRLTRMEELLENSADAEARRAATEEALHIQQELARLRDAPDNRHAVMLRDLAAFEDAVSELVEKLDRGTVERLNQLGHSAREAIGREDWAKARQIIDQLYATFYNALYEQPEFILGMFADLAGERYAALDKPLHDSIVERGMACAEDGDIDGVRAAVRDMLNNRMPNQVGAKKVAVLSGLIA</sequence>
<organism evidence="5 6">
    <name type="scientific">Sphingobium xenophagum</name>
    <dbReference type="NCBI Taxonomy" id="121428"/>
    <lineage>
        <taxon>Bacteria</taxon>
        <taxon>Pseudomonadati</taxon>
        <taxon>Pseudomonadota</taxon>
        <taxon>Alphaproteobacteria</taxon>
        <taxon>Sphingomonadales</taxon>
        <taxon>Sphingomonadaceae</taxon>
        <taxon>Sphingobium</taxon>
    </lineage>
</organism>
<dbReference type="PROSITE" id="PS01036">
    <property type="entry name" value="HSP70_3"/>
    <property type="match status" value="1"/>
</dbReference>
<evidence type="ECO:0000256" key="3">
    <source>
        <dbReference type="ARBA" id="ARBA00022840"/>
    </source>
</evidence>
<dbReference type="PRINTS" id="PR00301">
    <property type="entry name" value="HEATSHOCK70"/>
</dbReference>
<dbReference type="Pfam" id="PF00012">
    <property type="entry name" value="HSP70"/>
    <property type="match status" value="1"/>
</dbReference>
<dbReference type="PROSITE" id="PS00297">
    <property type="entry name" value="HSP70_1"/>
    <property type="match status" value="1"/>
</dbReference>
<gene>
    <name evidence="5" type="ORF">CJD35_05425</name>
</gene>
<keyword evidence="4" id="KW-0175">Coiled coil</keyword>
<evidence type="ECO:0000313" key="6">
    <source>
        <dbReference type="Proteomes" id="UP000217141"/>
    </source>
</evidence>
<dbReference type="Gene3D" id="3.30.420.40">
    <property type="match status" value="2"/>
</dbReference>
<comment type="similarity">
    <text evidence="1">Belongs to the heat shock protein 70 family.</text>
</comment>
<proteinExistence type="inferred from homology"/>
<accession>A0A249MRN1</accession>
<keyword evidence="3" id="KW-0067">ATP-binding</keyword>
<reference evidence="5 6" key="1">
    <citation type="submission" date="2017-08" db="EMBL/GenBank/DDBJ databases">
        <title>Whole Genome Sequence of Sphingobium hydrophobicum C1: Insights into Adaption to the Electronic-waste Contaminated Sediment.</title>
        <authorList>
            <person name="Song D."/>
            <person name="Chen X."/>
            <person name="Xu M."/>
        </authorList>
    </citation>
    <scope>NUCLEOTIDE SEQUENCE [LARGE SCALE GENOMIC DNA]</scope>
    <source>
        <strain evidence="5 6">C1</strain>
    </source>
</reference>
<dbReference type="InterPro" id="IPR043129">
    <property type="entry name" value="ATPase_NBD"/>
</dbReference>
<dbReference type="Gene3D" id="3.90.640.10">
    <property type="entry name" value="Actin, Chain A, domain 4"/>
    <property type="match status" value="1"/>
</dbReference>
<evidence type="ECO:0000256" key="1">
    <source>
        <dbReference type="ARBA" id="ARBA00007381"/>
    </source>
</evidence>
<evidence type="ECO:0008006" key="7">
    <source>
        <dbReference type="Google" id="ProtNLM"/>
    </source>
</evidence>
<dbReference type="CDD" id="cd24029">
    <property type="entry name" value="ASKHA_NBD_HSP70_DnaK_HscA_HscC"/>
    <property type="match status" value="1"/>
</dbReference>
<dbReference type="InterPro" id="IPR013126">
    <property type="entry name" value="Hsp_70_fam"/>
</dbReference>
<evidence type="ECO:0000313" key="5">
    <source>
        <dbReference type="EMBL" id="ASY43952.1"/>
    </source>
</evidence>
<evidence type="ECO:0000256" key="4">
    <source>
        <dbReference type="SAM" id="Coils"/>
    </source>
</evidence>